<dbReference type="SUPFAM" id="SSF141457">
    <property type="entry name" value="BH3618-like"/>
    <property type="match status" value="1"/>
</dbReference>
<evidence type="ECO:0000256" key="2">
    <source>
        <dbReference type="ARBA" id="ARBA00022795"/>
    </source>
</evidence>
<evidence type="ECO:0000256" key="4">
    <source>
        <dbReference type="HAMAP-Rule" id="MF_01185"/>
    </source>
</evidence>
<keyword evidence="1 4" id="KW-0963">Cytoplasm</keyword>
<comment type="caution">
    <text evidence="5">The sequence shown here is derived from an EMBL/GenBank/DDBJ whole genome shotgun (WGS) entry which is preliminary data.</text>
</comment>
<dbReference type="PANTHER" id="PTHR39190:SF1">
    <property type="entry name" value="FLAGELLAR ASSEMBLY FACTOR FLIW"/>
    <property type="match status" value="1"/>
</dbReference>
<dbReference type="Pfam" id="PF02623">
    <property type="entry name" value="FliW"/>
    <property type="match status" value="1"/>
</dbReference>
<sequence>MKINTRQFGEMSIDDDKIINMPDGIPGFRQQKRYVVLEKKETSPFYLFQCVDDPNLAFVIMDPLHFYPDYTLSVKDFDKTIKWEFGKEELSCFVLITIPQGKPEDMTANFMAPIVINNERKEGMQLILQGSPYSHQQLLLK</sequence>
<comment type="subcellular location">
    <subcellularLocation>
        <location evidence="4">Cytoplasm</location>
    </subcellularLocation>
</comment>
<dbReference type="InterPro" id="IPR003775">
    <property type="entry name" value="Flagellar_assembly_factor_FliW"/>
</dbReference>
<name>A0A2G6MTF4_9BACT</name>
<keyword evidence="2 4" id="KW-1005">Bacterial flagellum biogenesis</keyword>
<dbReference type="EMBL" id="PDTI01000012">
    <property type="protein sequence ID" value="PIE63232.1"/>
    <property type="molecule type" value="Genomic_DNA"/>
</dbReference>
<dbReference type="GO" id="GO:0005737">
    <property type="term" value="C:cytoplasm"/>
    <property type="evidence" value="ECO:0007669"/>
    <property type="project" value="UniProtKB-SubCell"/>
</dbReference>
<dbReference type="HAMAP" id="MF_01185">
    <property type="entry name" value="FliW"/>
    <property type="match status" value="1"/>
</dbReference>
<dbReference type="Proteomes" id="UP000231203">
    <property type="component" value="Unassembled WGS sequence"/>
</dbReference>
<accession>A0A2G6MTF4</accession>
<gene>
    <name evidence="4" type="primary">fliW</name>
    <name evidence="5" type="ORF">CSA25_01195</name>
</gene>
<protein>
    <recommendedName>
        <fullName evidence="4">Flagellar assembly factor FliW</fullName>
    </recommendedName>
</protein>
<dbReference type="PANTHER" id="PTHR39190">
    <property type="entry name" value="FLAGELLAR ASSEMBLY FACTOR FLIW"/>
    <property type="match status" value="1"/>
</dbReference>
<comment type="subunit">
    <text evidence="4">Interacts with translational regulator CsrA and flagellin(s).</text>
</comment>
<evidence type="ECO:0000313" key="5">
    <source>
        <dbReference type="EMBL" id="PIE63232.1"/>
    </source>
</evidence>
<dbReference type="GO" id="GO:0006417">
    <property type="term" value="P:regulation of translation"/>
    <property type="evidence" value="ECO:0007669"/>
    <property type="project" value="UniProtKB-KW"/>
</dbReference>
<comment type="similarity">
    <text evidence="4">Belongs to the FliW family.</text>
</comment>
<keyword evidence="4" id="KW-0143">Chaperone</keyword>
<reference evidence="5 6" key="1">
    <citation type="submission" date="2017-10" db="EMBL/GenBank/DDBJ databases">
        <title>Novel microbial diversity and functional potential in the marine mammal oral microbiome.</title>
        <authorList>
            <person name="Dudek N.K."/>
            <person name="Sun C.L."/>
            <person name="Burstein D."/>
            <person name="Kantor R.S."/>
            <person name="Aliaga Goltsman D.S."/>
            <person name="Bik E.M."/>
            <person name="Thomas B.C."/>
            <person name="Banfield J.F."/>
            <person name="Relman D.A."/>
        </authorList>
    </citation>
    <scope>NUCLEOTIDE SEQUENCE [LARGE SCALE GENOMIC DNA]</scope>
    <source>
        <strain evidence="5">DOLJORAL78_47_202</strain>
    </source>
</reference>
<dbReference type="GO" id="GO:0044780">
    <property type="term" value="P:bacterial-type flagellum assembly"/>
    <property type="evidence" value="ECO:0007669"/>
    <property type="project" value="UniProtKB-UniRule"/>
</dbReference>
<organism evidence="5 6">
    <name type="scientific">Desulfobacter postgatei</name>
    <dbReference type="NCBI Taxonomy" id="2293"/>
    <lineage>
        <taxon>Bacteria</taxon>
        <taxon>Pseudomonadati</taxon>
        <taxon>Thermodesulfobacteriota</taxon>
        <taxon>Desulfobacteria</taxon>
        <taxon>Desulfobacterales</taxon>
        <taxon>Desulfobacteraceae</taxon>
        <taxon>Desulfobacter</taxon>
    </lineage>
</organism>
<comment type="function">
    <text evidence="4">Acts as an anti-CsrA protein, binds CsrA and prevents it from repressing translation of its target genes, one of which is flagellin. Binds to flagellin and participates in the assembly of the flagellum.</text>
</comment>
<dbReference type="Gene3D" id="2.30.290.10">
    <property type="entry name" value="BH3618-like"/>
    <property type="match status" value="1"/>
</dbReference>
<evidence type="ECO:0000256" key="1">
    <source>
        <dbReference type="ARBA" id="ARBA00022490"/>
    </source>
</evidence>
<dbReference type="AlphaFoldDB" id="A0A2G6MTF4"/>
<keyword evidence="3 4" id="KW-0810">Translation regulation</keyword>
<proteinExistence type="inferred from homology"/>
<evidence type="ECO:0000256" key="3">
    <source>
        <dbReference type="ARBA" id="ARBA00022845"/>
    </source>
</evidence>
<evidence type="ECO:0000313" key="6">
    <source>
        <dbReference type="Proteomes" id="UP000231203"/>
    </source>
</evidence>
<dbReference type="InterPro" id="IPR024046">
    <property type="entry name" value="Flagellar_assmbl_FliW_dom_sf"/>
</dbReference>